<dbReference type="NCBIfam" id="TIGR00016">
    <property type="entry name" value="ackA"/>
    <property type="match status" value="1"/>
</dbReference>
<dbReference type="Pfam" id="PF00871">
    <property type="entry name" value="Acetate_kinase"/>
    <property type="match status" value="1"/>
</dbReference>
<comment type="subcellular location">
    <subcellularLocation>
        <location evidence="9">Cytoplasm</location>
    </subcellularLocation>
</comment>
<dbReference type="InterPro" id="IPR043129">
    <property type="entry name" value="ATPase_NBD"/>
</dbReference>
<evidence type="ECO:0000256" key="2">
    <source>
        <dbReference type="ARBA" id="ARBA00022490"/>
    </source>
</evidence>
<comment type="pathway">
    <text evidence="9">Metabolic intermediate biosynthesis; acetyl-CoA biosynthesis; acetyl-CoA from acetate: step 1/2.</text>
</comment>
<comment type="catalytic activity">
    <reaction evidence="9">
        <text>acetate + ATP = acetyl phosphate + ADP</text>
        <dbReference type="Rhea" id="RHEA:11352"/>
        <dbReference type="ChEBI" id="CHEBI:22191"/>
        <dbReference type="ChEBI" id="CHEBI:30089"/>
        <dbReference type="ChEBI" id="CHEBI:30616"/>
        <dbReference type="ChEBI" id="CHEBI:456216"/>
        <dbReference type="EC" id="2.7.2.1"/>
    </reaction>
</comment>
<comment type="similarity">
    <text evidence="1 9 10">Belongs to the acetokinase family.</text>
</comment>
<feature type="site" description="Transition state stabilizer" evidence="9">
    <location>
        <position position="178"/>
    </location>
</feature>
<comment type="subunit">
    <text evidence="9">Homodimer.</text>
</comment>
<sequence>MSTGVVAVVNAGSSSLKFSLYEGDALLLAGQVDGIGVRPGLKARDGAGAALAVPDLAAAPPATPAEALLALLPWLRERLEGRPLLALGHRVVHGGPKHDRPCRVTPELLDELATLSPLAPLHQPHNLSPIRAAMERAPGVPQVACFDTAFHRTIPEVAQVFALPHEMTARGIRRYGFHGLSYEYIASVLPRLAPKLAQGRVVVAHLGNGASLCALQSGRSVATTMGFSALDGLPMGTRCGELDPAVVLHLMREDGLDIAGVEALLYRRSGMLGLSGLSSDFRDLLDSDEPRARFAIEVFIYRVARGIGSLAAALGGLDGIVFTAGVGENAAPIRAAVCEASRWLGVDLDIAANAAKAERISHDGSRVAVHVIPTDENLMIARHTRRVLAEAG</sequence>
<dbReference type="GO" id="GO:0005829">
    <property type="term" value="C:cytosol"/>
    <property type="evidence" value="ECO:0007669"/>
    <property type="project" value="TreeGrafter"/>
</dbReference>
<feature type="binding site" evidence="9">
    <location>
        <begin position="280"/>
        <end position="282"/>
    </location>
    <ligand>
        <name>ATP</name>
        <dbReference type="ChEBI" id="CHEBI:30616"/>
    </ligand>
</feature>
<dbReference type="InterPro" id="IPR023865">
    <property type="entry name" value="Aliphatic_acid_kinase_CS"/>
</dbReference>
<keyword evidence="5 9" id="KW-0547">Nucleotide-binding</keyword>
<feature type="binding site" evidence="9">
    <location>
        <position position="376"/>
    </location>
    <ligand>
        <name>Mg(2+)</name>
        <dbReference type="ChEBI" id="CHEBI:18420"/>
    </ligand>
</feature>
<evidence type="ECO:0000313" key="12">
    <source>
        <dbReference type="Proteomes" id="UP000245765"/>
    </source>
</evidence>
<dbReference type="Proteomes" id="UP000245765">
    <property type="component" value="Unassembled WGS sequence"/>
</dbReference>
<feature type="active site" description="Proton donor/acceptor" evidence="9">
    <location>
        <position position="147"/>
    </location>
</feature>
<keyword evidence="4 9" id="KW-0479">Metal-binding</keyword>
<dbReference type="PROSITE" id="PS01076">
    <property type="entry name" value="ACETATE_KINASE_2"/>
    <property type="match status" value="1"/>
</dbReference>
<dbReference type="InterPro" id="IPR004372">
    <property type="entry name" value="Ac/propionate_kinase"/>
</dbReference>
<dbReference type="GO" id="GO:0006085">
    <property type="term" value="P:acetyl-CoA biosynthetic process"/>
    <property type="evidence" value="ECO:0007669"/>
    <property type="project" value="UniProtKB-UniRule"/>
</dbReference>
<comment type="function">
    <text evidence="9">Catalyzes the formation of acetyl phosphate from acetate and ATP. Can also catalyze the reverse reaction.</text>
</comment>
<dbReference type="GO" id="GO:0000287">
    <property type="term" value="F:magnesium ion binding"/>
    <property type="evidence" value="ECO:0007669"/>
    <property type="project" value="UniProtKB-UniRule"/>
</dbReference>
<dbReference type="PANTHER" id="PTHR21060:SF21">
    <property type="entry name" value="ACETATE KINASE"/>
    <property type="match status" value="1"/>
</dbReference>
<evidence type="ECO:0000256" key="5">
    <source>
        <dbReference type="ARBA" id="ARBA00022741"/>
    </source>
</evidence>
<keyword evidence="2 9" id="KW-0963">Cytoplasm</keyword>
<evidence type="ECO:0000256" key="9">
    <source>
        <dbReference type="HAMAP-Rule" id="MF_00020"/>
    </source>
</evidence>
<dbReference type="InterPro" id="IPR000890">
    <property type="entry name" value="Aliphatic_acid_kin_short-chain"/>
</dbReference>
<dbReference type="OrthoDB" id="9802453at2"/>
<dbReference type="EMBL" id="QGNA01000003">
    <property type="protein sequence ID" value="PWS36074.1"/>
    <property type="molecule type" value="Genomic_DNA"/>
</dbReference>
<comment type="cofactor">
    <cofactor evidence="9">
        <name>Mg(2+)</name>
        <dbReference type="ChEBI" id="CHEBI:18420"/>
    </cofactor>
    <cofactor evidence="9">
        <name>Mn(2+)</name>
        <dbReference type="ChEBI" id="CHEBI:29035"/>
    </cofactor>
    <text evidence="9">Mg(2+). Can also accept Mn(2+).</text>
</comment>
<keyword evidence="12" id="KW-1185">Reference proteome</keyword>
<evidence type="ECO:0000256" key="6">
    <source>
        <dbReference type="ARBA" id="ARBA00022777"/>
    </source>
</evidence>
<feature type="binding site" evidence="9">
    <location>
        <begin position="325"/>
        <end position="329"/>
    </location>
    <ligand>
        <name>ATP</name>
        <dbReference type="ChEBI" id="CHEBI:30616"/>
    </ligand>
</feature>
<keyword evidence="7 9" id="KW-0067">ATP-binding</keyword>
<keyword evidence="6 9" id="KW-0418">Kinase</keyword>
<organism evidence="11 12">
    <name type="scientific">Falsiroseomonas bella</name>
    <dbReference type="NCBI Taxonomy" id="2184016"/>
    <lineage>
        <taxon>Bacteria</taxon>
        <taxon>Pseudomonadati</taxon>
        <taxon>Pseudomonadota</taxon>
        <taxon>Alphaproteobacteria</taxon>
        <taxon>Acetobacterales</taxon>
        <taxon>Roseomonadaceae</taxon>
        <taxon>Falsiroseomonas</taxon>
    </lineage>
</organism>
<reference evidence="12" key="1">
    <citation type="submission" date="2018-05" db="EMBL/GenBank/DDBJ databases">
        <authorList>
            <person name="Du Z."/>
            <person name="Wang X."/>
        </authorList>
    </citation>
    <scope>NUCLEOTIDE SEQUENCE [LARGE SCALE GENOMIC DNA]</scope>
    <source>
        <strain evidence="12">CQN31</strain>
    </source>
</reference>
<dbReference type="GO" id="GO:0006083">
    <property type="term" value="P:acetate metabolic process"/>
    <property type="evidence" value="ECO:0007669"/>
    <property type="project" value="TreeGrafter"/>
</dbReference>
<evidence type="ECO:0000313" key="11">
    <source>
        <dbReference type="EMBL" id="PWS36074.1"/>
    </source>
</evidence>
<feature type="binding site" evidence="9">
    <location>
        <position position="17"/>
    </location>
    <ligand>
        <name>ATP</name>
        <dbReference type="ChEBI" id="CHEBI:30616"/>
    </ligand>
</feature>
<evidence type="ECO:0000256" key="1">
    <source>
        <dbReference type="ARBA" id="ARBA00008748"/>
    </source>
</evidence>
<name>A0A317FAH6_9PROT</name>
<evidence type="ECO:0000256" key="8">
    <source>
        <dbReference type="ARBA" id="ARBA00022842"/>
    </source>
</evidence>
<dbReference type="RefSeq" id="WP_109870868.1">
    <property type="nucleotide sequence ID" value="NZ_QGNA01000003.1"/>
</dbReference>
<dbReference type="AlphaFoldDB" id="A0A317FAH6"/>
<feature type="binding site" evidence="9">
    <location>
        <position position="10"/>
    </location>
    <ligand>
        <name>Mg(2+)</name>
        <dbReference type="ChEBI" id="CHEBI:18420"/>
    </ligand>
</feature>
<dbReference type="HAMAP" id="MF_00020">
    <property type="entry name" value="Acetate_kinase"/>
    <property type="match status" value="1"/>
</dbReference>
<gene>
    <name evidence="9" type="primary">ackA</name>
    <name evidence="11" type="ORF">DFH01_12765</name>
</gene>
<comment type="caution">
    <text evidence="11">The sequence shown here is derived from an EMBL/GenBank/DDBJ whole genome shotgun (WGS) entry which is preliminary data.</text>
</comment>
<dbReference type="Gene3D" id="3.30.420.40">
    <property type="match status" value="2"/>
</dbReference>
<dbReference type="PIRSF" id="PIRSF000722">
    <property type="entry name" value="Acetate_prop_kin"/>
    <property type="match status" value="1"/>
</dbReference>
<evidence type="ECO:0000256" key="4">
    <source>
        <dbReference type="ARBA" id="ARBA00022723"/>
    </source>
</evidence>
<feature type="binding site" evidence="9">
    <location>
        <begin position="205"/>
        <end position="209"/>
    </location>
    <ligand>
        <name>ATP</name>
        <dbReference type="ChEBI" id="CHEBI:30616"/>
    </ligand>
</feature>
<feature type="site" description="Transition state stabilizer" evidence="9">
    <location>
        <position position="238"/>
    </location>
</feature>
<proteinExistence type="inferred from homology"/>
<protein>
    <recommendedName>
        <fullName evidence="9">Acetate kinase</fullName>
        <ecNumber evidence="9">2.7.2.1</ecNumber>
    </recommendedName>
    <alternativeName>
        <fullName evidence="9">Acetokinase</fullName>
    </alternativeName>
</protein>
<dbReference type="PRINTS" id="PR00471">
    <property type="entry name" value="ACETATEKNASE"/>
</dbReference>
<evidence type="ECO:0000256" key="7">
    <source>
        <dbReference type="ARBA" id="ARBA00022840"/>
    </source>
</evidence>
<evidence type="ECO:0000256" key="10">
    <source>
        <dbReference type="RuleBase" id="RU003835"/>
    </source>
</evidence>
<dbReference type="SUPFAM" id="SSF53067">
    <property type="entry name" value="Actin-like ATPase domain"/>
    <property type="match status" value="2"/>
</dbReference>
<dbReference type="GO" id="GO:0008776">
    <property type="term" value="F:acetate kinase activity"/>
    <property type="evidence" value="ECO:0007669"/>
    <property type="project" value="UniProtKB-UniRule"/>
</dbReference>
<dbReference type="PANTHER" id="PTHR21060">
    <property type="entry name" value="ACETATE KINASE"/>
    <property type="match status" value="1"/>
</dbReference>
<dbReference type="GO" id="GO:0005524">
    <property type="term" value="F:ATP binding"/>
    <property type="evidence" value="ECO:0007669"/>
    <property type="project" value="UniProtKB-KW"/>
</dbReference>
<feature type="binding site" evidence="9">
    <location>
        <position position="90"/>
    </location>
    <ligand>
        <name>substrate</name>
    </ligand>
</feature>
<keyword evidence="3 9" id="KW-0808">Transferase</keyword>
<evidence type="ECO:0000256" key="3">
    <source>
        <dbReference type="ARBA" id="ARBA00022679"/>
    </source>
</evidence>
<dbReference type="EC" id="2.7.2.1" evidence="9"/>
<keyword evidence="8 9" id="KW-0460">Magnesium</keyword>
<accession>A0A317FAH6</accession>
<dbReference type="UniPathway" id="UPA00340">
    <property type="reaction ID" value="UER00458"/>
</dbReference>